<reference evidence="1 2" key="1">
    <citation type="submission" date="2018-01" db="EMBL/GenBank/DDBJ databases">
        <title>Genome sequence of Iodobacter sp. strain PCH194 isolated from Indian Trans-Himalaya.</title>
        <authorList>
            <person name="Kumar V."/>
            <person name="Thakur V."/>
            <person name="Kumar S."/>
            <person name="Singh D."/>
        </authorList>
    </citation>
    <scope>NUCLEOTIDE SEQUENCE [LARGE SCALE GENOMIC DNA]</scope>
    <source>
        <strain evidence="1 2">PCH194</strain>
    </source>
</reference>
<dbReference type="InterPro" id="IPR044691">
    <property type="entry name" value="DCC1_Trx"/>
</dbReference>
<dbReference type="KEGG" id="ifl:C1H71_03850"/>
<dbReference type="Pfam" id="PF04134">
    <property type="entry name" value="DCC1-like"/>
    <property type="match status" value="1"/>
</dbReference>
<keyword evidence="2" id="KW-1185">Reference proteome</keyword>
<dbReference type="PANTHER" id="PTHR34290">
    <property type="entry name" value="SI:CH73-390P7.2"/>
    <property type="match status" value="1"/>
</dbReference>
<accession>A0A7G3G694</accession>
<evidence type="ECO:0000313" key="2">
    <source>
        <dbReference type="Proteomes" id="UP000515917"/>
    </source>
</evidence>
<sequence>MSAYTLFYDHACPMCRHEMLRLKRLDKLNIFTLSNISAPDFELTTAPASMEKMQALLHIRRDDGLVLIGVEAIATLYRAIGKGWWTGPLIWPATRGLASWIYARIARHRYGISVLLGFNPACRDGVCKL</sequence>
<dbReference type="EMBL" id="CP025781">
    <property type="protein sequence ID" value="QBC42766.1"/>
    <property type="molecule type" value="Genomic_DNA"/>
</dbReference>
<dbReference type="AlphaFoldDB" id="A0A7G3G694"/>
<dbReference type="RefSeq" id="WP_130105382.1">
    <property type="nucleotide sequence ID" value="NZ_CP025781.1"/>
</dbReference>
<dbReference type="PANTHER" id="PTHR34290:SF2">
    <property type="entry name" value="OS04G0668800 PROTEIN"/>
    <property type="match status" value="1"/>
</dbReference>
<dbReference type="Proteomes" id="UP000515917">
    <property type="component" value="Chromosome"/>
</dbReference>
<organism evidence="1 2">
    <name type="scientific">Iodobacter fluviatilis</name>
    <dbReference type="NCBI Taxonomy" id="537"/>
    <lineage>
        <taxon>Bacteria</taxon>
        <taxon>Pseudomonadati</taxon>
        <taxon>Pseudomonadota</taxon>
        <taxon>Betaproteobacteria</taxon>
        <taxon>Neisseriales</taxon>
        <taxon>Chitinibacteraceae</taxon>
        <taxon>Iodobacter</taxon>
    </lineage>
</organism>
<gene>
    <name evidence="1" type="ORF">C1H71_03850</name>
</gene>
<evidence type="ECO:0000313" key="1">
    <source>
        <dbReference type="EMBL" id="QBC42766.1"/>
    </source>
</evidence>
<evidence type="ECO:0008006" key="3">
    <source>
        <dbReference type="Google" id="ProtNLM"/>
    </source>
</evidence>
<proteinExistence type="predicted"/>
<name>A0A7G3G694_9NEIS</name>
<dbReference type="InterPro" id="IPR007263">
    <property type="entry name" value="DCC1-like"/>
</dbReference>
<protein>
    <recommendedName>
        <fullName evidence="3">DUF393 domain-containing protein</fullName>
    </recommendedName>
</protein>
<dbReference type="GO" id="GO:0015035">
    <property type="term" value="F:protein-disulfide reductase activity"/>
    <property type="evidence" value="ECO:0007669"/>
    <property type="project" value="InterPro"/>
</dbReference>